<gene>
    <name evidence="3" type="primary">kfoC_1</name>
    <name evidence="3" type="ORF">NCTC10794_01042</name>
</gene>
<dbReference type="PANTHER" id="PTHR22916">
    <property type="entry name" value="GLYCOSYLTRANSFERASE"/>
    <property type="match status" value="1"/>
</dbReference>
<evidence type="ECO:0000313" key="3">
    <source>
        <dbReference type="EMBL" id="STO63987.1"/>
    </source>
</evidence>
<feature type="domain" description="Glycosyl transferase family 25" evidence="2">
    <location>
        <begin position="21"/>
        <end position="171"/>
    </location>
</feature>
<dbReference type="Pfam" id="PF01755">
    <property type="entry name" value="Glyco_transf_25"/>
    <property type="match status" value="1"/>
</dbReference>
<dbReference type="GO" id="GO:0016758">
    <property type="term" value="F:hexosyltransferase activity"/>
    <property type="evidence" value="ECO:0007669"/>
    <property type="project" value="UniProtKB-ARBA"/>
</dbReference>
<name>A0A377I1W4_HAEPH</name>
<dbReference type="InterPro" id="IPR001173">
    <property type="entry name" value="Glyco_trans_2-like"/>
</dbReference>
<organism evidence="3 4">
    <name type="scientific">Haemophilus parahaemolyticus</name>
    <dbReference type="NCBI Taxonomy" id="735"/>
    <lineage>
        <taxon>Bacteria</taxon>
        <taxon>Pseudomonadati</taxon>
        <taxon>Pseudomonadota</taxon>
        <taxon>Gammaproteobacteria</taxon>
        <taxon>Pasteurellales</taxon>
        <taxon>Pasteurellaceae</taxon>
        <taxon>Haemophilus</taxon>
    </lineage>
</organism>
<dbReference type="InterPro" id="IPR002654">
    <property type="entry name" value="Glyco_trans_25"/>
</dbReference>
<dbReference type="CDD" id="cd00761">
    <property type="entry name" value="Glyco_tranf_GTA_type"/>
    <property type="match status" value="1"/>
</dbReference>
<dbReference type="InterPro" id="IPR029044">
    <property type="entry name" value="Nucleotide-diphossugar_trans"/>
</dbReference>
<evidence type="ECO:0000259" key="1">
    <source>
        <dbReference type="Pfam" id="PF00535"/>
    </source>
</evidence>
<sequence length="506" mass="59312">MKKIAYYVLYSEQQISQFRDKFSFIPVLAINPSLIDSIDASLFFNKTKAFEKLNRQITNEEIAHTLSHIKCWREIAENNELSDEDFALIAESDIQLVNNFENLVQSYANKYPSYGIIKLQKNGEYYSNKRLFQEGDEPDAIIYGDINKYNNGCSLYLIRKDIAKKLSLSLNESKPYWLADHFIEFHNPKNIAQANYLLGKELKEKLQNKVENPLFSIIVPIYNVERYLEQSIKSVLAQDYHNYELILVDDGSPDNSIDICVKYAKKYKNIRFIHKSNGGLSDARNMGIKIARGEYIIFLDSDDFWQGSHILSDLQQIIFHDNPDVIFNYMSSVYPDHIIHHYIDISEETGDFVKNFPILYQSDIYIGFVFTKIVKRSLILDNNLFFIKGRLFEDVPWSFSLLKHIKSYSIYKSSFYMYRRGREGAITQIVTSEGTVHLFANFDSLIEDFKYISVNLPELKISALEYISKNHQYTMQCYDLLSDNEKEKLREVKETHLQKWKELNNE</sequence>
<feature type="domain" description="Glycosyltransferase 2-like" evidence="1">
    <location>
        <begin position="216"/>
        <end position="352"/>
    </location>
</feature>
<reference evidence="3 4" key="1">
    <citation type="submission" date="2018-06" db="EMBL/GenBank/DDBJ databases">
        <authorList>
            <consortium name="Pathogen Informatics"/>
            <person name="Doyle S."/>
        </authorList>
    </citation>
    <scope>NUCLEOTIDE SEQUENCE [LARGE SCALE GENOMIC DNA]</scope>
    <source>
        <strain evidence="3 4">NCTC10794</strain>
    </source>
</reference>
<dbReference type="RefSeq" id="WP_119222548.1">
    <property type="nucleotide sequence ID" value="NZ_UGHH01000002.1"/>
</dbReference>
<dbReference type="SUPFAM" id="SSF53448">
    <property type="entry name" value="Nucleotide-diphospho-sugar transferases"/>
    <property type="match status" value="1"/>
</dbReference>
<accession>A0A377I1W4</accession>
<dbReference type="Pfam" id="PF00535">
    <property type="entry name" value="Glycos_transf_2"/>
    <property type="match status" value="1"/>
</dbReference>
<dbReference type="Gene3D" id="3.90.550.10">
    <property type="entry name" value="Spore Coat Polysaccharide Biosynthesis Protein SpsA, Chain A"/>
    <property type="match status" value="1"/>
</dbReference>
<dbReference type="AlphaFoldDB" id="A0A377I1W4"/>
<dbReference type="EMBL" id="UGHH01000002">
    <property type="protein sequence ID" value="STO63987.1"/>
    <property type="molecule type" value="Genomic_DNA"/>
</dbReference>
<protein>
    <submittedName>
        <fullName evidence="3">Glycosyl transferase</fullName>
    </submittedName>
</protein>
<dbReference type="Proteomes" id="UP000254867">
    <property type="component" value="Unassembled WGS sequence"/>
</dbReference>
<proteinExistence type="predicted"/>
<evidence type="ECO:0000313" key="4">
    <source>
        <dbReference type="Proteomes" id="UP000254867"/>
    </source>
</evidence>
<dbReference type="PANTHER" id="PTHR22916:SF3">
    <property type="entry name" value="UDP-GLCNAC:BETAGAL BETA-1,3-N-ACETYLGLUCOSAMINYLTRANSFERASE-LIKE PROTEIN 1"/>
    <property type="match status" value="1"/>
</dbReference>
<evidence type="ECO:0000259" key="2">
    <source>
        <dbReference type="Pfam" id="PF01755"/>
    </source>
</evidence>
<keyword evidence="3" id="KW-0808">Transferase</keyword>